<accession>A0A438GVC0</accession>
<sequence length="244" mass="29114">MEKTLPWGRRARHSESFYFEESSIRQMELEDHKGIRKDGMLSKARFHMKILERHLVWEHPFEDLFPLFVRYSHFKGGLGCVEALFLRLHRKSMSGEVDDKVVWMATKRGQFSVKSFHDGMIQRGPDSFPTRLIWNSWAPIKTRRNLVITSFFIVLGEVCYGNWSSPYLEWFGYCIPQSKQRYLVSIADPSEEKKKAWNVTPLCLYWTIWKERNRRAFDNVELSNQELKFPFLCNFLEWTKGDLE</sequence>
<gene>
    <name evidence="1" type="ORF">CK203_044280</name>
</gene>
<evidence type="ECO:0000313" key="2">
    <source>
        <dbReference type="Proteomes" id="UP000288805"/>
    </source>
</evidence>
<evidence type="ECO:0000313" key="1">
    <source>
        <dbReference type="EMBL" id="RVW76156.1"/>
    </source>
</evidence>
<dbReference type="EMBL" id="QGNW01000334">
    <property type="protein sequence ID" value="RVW76156.1"/>
    <property type="molecule type" value="Genomic_DNA"/>
</dbReference>
<organism evidence="1 2">
    <name type="scientific">Vitis vinifera</name>
    <name type="common">Grape</name>
    <dbReference type="NCBI Taxonomy" id="29760"/>
    <lineage>
        <taxon>Eukaryota</taxon>
        <taxon>Viridiplantae</taxon>
        <taxon>Streptophyta</taxon>
        <taxon>Embryophyta</taxon>
        <taxon>Tracheophyta</taxon>
        <taxon>Spermatophyta</taxon>
        <taxon>Magnoliopsida</taxon>
        <taxon>eudicotyledons</taxon>
        <taxon>Gunneridae</taxon>
        <taxon>Pentapetalae</taxon>
        <taxon>rosids</taxon>
        <taxon>Vitales</taxon>
        <taxon>Vitaceae</taxon>
        <taxon>Viteae</taxon>
        <taxon>Vitis</taxon>
    </lineage>
</organism>
<name>A0A438GVC0_VITVI</name>
<proteinExistence type="predicted"/>
<dbReference type="AlphaFoldDB" id="A0A438GVC0"/>
<dbReference type="Proteomes" id="UP000288805">
    <property type="component" value="Unassembled WGS sequence"/>
</dbReference>
<evidence type="ECO:0008006" key="3">
    <source>
        <dbReference type="Google" id="ProtNLM"/>
    </source>
</evidence>
<comment type="caution">
    <text evidence="1">The sequence shown here is derived from an EMBL/GenBank/DDBJ whole genome shotgun (WGS) entry which is preliminary data.</text>
</comment>
<reference evidence="1 2" key="1">
    <citation type="journal article" date="2018" name="PLoS Genet.">
        <title>Population sequencing reveals clonal diversity and ancestral inbreeding in the grapevine cultivar Chardonnay.</title>
        <authorList>
            <person name="Roach M.J."/>
            <person name="Johnson D.L."/>
            <person name="Bohlmann J."/>
            <person name="van Vuuren H.J."/>
            <person name="Jones S.J."/>
            <person name="Pretorius I.S."/>
            <person name="Schmidt S.A."/>
            <person name="Borneman A.R."/>
        </authorList>
    </citation>
    <scope>NUCLEOTIDE SEQUENCE [LARGE SCALE GENOMIC DNA]</scope>
    <source>
        <strain evidence="2">cv. Chardonnay</strain>
        <tissue evidence="1">Leaf</tissue>
    </source>
</reference>
<protein>
    <recommendedName>
        <fullName evidence="3">Reverse transcriptase zinc-binding domain-containing protein</fullName>
    </recommendedName>
</protein>